<name>A0A8J3YMW8_9ACTN</name>
<comment type="caution">
    <text evidence="3">The sequence shown here is derived from an EMBL/GenBank/DDBJ whole genome shotgun (WGS) entry which is preliminary data.</text>
</comment>
<keyword evidence="4" id="KW-1185">Reference proteome</keyword>
<organism evidence="3 4">
    <name type="scientific">Virgisporangium aliadipatigenens</name>
    <dbReference type="NCBI Taxonomy" id="741659"/>
    <lineage>
        <taxon>Bacteria</taxon>
        <taxon>Bacillati</taxon>
        <taxon>Actinomycetota</taxon>
        <taxon>Actinomycetes</taxon>
        <taxon>Micromonosporales</taxon>
        <taxon>Micromonosporaceae</taxon>
        <taxon>Virgisporangium</taxon>
    </lineage>
</organism>
<feature type="domain" description="HTH merR-type" evidence="2">
    <location>
        <begin position="116"/>
        <end position="185"/>
    </location>
</feature>
<dbReference type="SUPFAM" id="SSF46955">
    <property type="entry name" value="Putative DNA-binding domain"/>
    <property type="match status" value="2"/>
</dbReference>
<dbReference type="Gene3D" id="1.10.1660.10">
    <property type="match status" value="2"/>
</dbReference>
<evidence type="ECO:0000313" key="3">
    <source>
        <dbReference type="EMBL" id="GIJ46785.1"/>
    </source>
</evidence>
<dbReference type="GO" id="GO:0003700">
    <property type="term" value="F:DNA-binding transcription factor activity"/>
    <property type="evidence" value="ECO:0007669"/>
    <property type="project" value="InterPro"/>
</dbReference>
<dbReference type="PANTHER" id="PTHR30204:SF93">
    <property type="entry name" value="HTH MERR-TYPE DOMAIN-CONTAINING PROTEIN"/>
    <property type="match status" value="1"/>
</dbReference>
<dbReference type="InterPro" id="IPR000551">
    <property type="entry name" value="MerR-type_HTH_dom"/>
</dbReference>
<gene>
    <name evidence="3" type="ORF">Val02_36710</name>
</gene>
<dbReference type="EMBL" id="BOPF01000012">
    <property type="protein sequence ID" value="GIJ46785.1"/>
    <property type="molecule type" value="Genomic_DNA"/>
</dbReference>
<evidence type="ECO:0000259" key="2">
    <source>
        <dbReference type="PROSITE" id="PS50937"/>
    </source>
</evidence>
<dbReference type="InterPro" id="IPR047057">
    <property type="entry name" value="MerR_fam"/>
</dbReference>
<proteinExistence type="predicted"/>
<feature type="domain" description="HTH merR-type" evidence="2">
    <location>
        <begin position="1"/>
        <end position="68"/>
    </location>
</feature>
<dbReference type="PROSITE" id="PS50937">
    <property type="entry name" value="HTH_MERR_2"/>
    <property type="match status" value="2"/>
</dbReference>
<dbReference type="RefSeq" id="WP_203900301.1">
    <property type="nucleotide sequence ID" value="NZ_BOPF01000012.1"/>
</dbReference>
<dbReference type="SMART" id="SM00422">
    <property type="entry name" value="HTH_MERR"/>
    <property type="match status" value="2"/>
</dbReference>
<reference evidence="3" key="1">
    <citation type="submission" date="2021-01" db="EMBL/GenBank/DDBJ databases">
        <title>Whole genome shotgun sequence of Virgisporangium aliadipatigenens NBRC 105644.</title>
        <authorList>
            <person name="Komaki H."/>
            <person name="Tamura T."/>
        </authorList>
    </citation>
    <scope>NUCLEOTIDE SEQUENCE</scope>
    <source>
        <strain evidence="3">NBRC 105644</strain>
    </source>
</reference>
<keyword evidence="1" id="KW-0238">DNA-binding</keyword>
<dbReference type="Proteomes" id="UP000619260">
    <property type="component" value="Unassembled WGS sequence"/>
</dbReference>
<accession>A0A8J3YMW8</accession>
<sequence length="231" mass="24850">MKVSSLAREAGVSEQQVRNYLAAGLLPPAERAANNYRVFTAQHADALRTVRAFARGHGWKAAHAVLGSVHSGDIAAALAVVDEGHAALARERATVAAATEAFTRVADRPAPAVQQHVRVGEVAARVGVRPPVLRLWERRGLLRPDRQPHTGHRAYGPAEQRAAHLVAVLRAGGFGFGIIEDAIAAMRASGGVTQALTQLARRDEQLRRQSLLRMRGTAALHAYLAAYYSEE</sequence>
<dbReference type="GO" id="GO:0003677">
    <property type="term" value="F:DNA binding"/>
    <property type="evidence" value="ECO:0007669"/>
    <property type="project" value="UniProtKB-KW"/>
</dbReference>
<dbReference type="InterPro" id="IPR009061">
    <property type="entry name" value="DNA-bd_dom_put_sf"/>
</dbReference>
<dbReference type="Pfam" id="PF13411">
    <property type="entry name" value="MerR_1"/>
    <property type="match status" value="2"/>
</dbReference>
<evidence type="ECO:0000313" key="4">
    <source>
        <dbReference type="Proteomes" id="UP000619260"/>
    </source>
</evidence>
<evidence type="ECO:0000256" key="1">
    <source>
        <dbReference type="ARBA" id="ARBA00023125"/>
    </source>
</evidence>
<dbReference type="AlphaFoldDB" id="A0A8J3YMW8"/>
<protein>
    <submittedName>
        <fullName evidence="3">MerR family transcriptional regulator</fullName>
    </submittedName>
</protein>
<dbReference type="PANTHER" id="PTHR30204">
    <property type="entry name" value="REDOX-CYCLING DRUG-SENSING TRANSCRIPTIONAL ACTIVATOR SOXR"/>
    <property type="match status" value="1"/>
</dbReference>